<dbReference type="EMBL" id="DSBX01000016">
    <property type="protein sequence ID" value="HDQ98767.1"/>
    <property type="molecule type" value="Genomic_DNA"/>
</dbReference>
<gene>
    <name evidence="2" type="ORF">ENN51_00570</name>
</gene>
<feature type="domain" description="FlgD/Vpr Ig-like" evidence="1">
    <location>
        <begin position="432"/>
        <end position="495"/>
    </location>
</feature>
<evidence type="ECO:0000259" key="1">
    <source>
        <dbReference type="Pfam" id="PF13860"/>
    </source>
</evidence>
<sequence length="507" mass="54874">VSNDWNGPWHYVGFGTGTRGYDLQAAGQTVARFVRIADDNVGSGGFDLDAIEAVVINTPALVLQGRTIIDSPPGGNADGKLDPGETADLVVELKNVGRVGVSGLTGTLRTDDTMLAILDSTGTFGELLPDSTRRNSADRFRVSADAATPREHPARMVLHLAGTDYADSLFFTIIVGELRAVDPIPDNAAPARYWAYDDGDSGYVQAPEFDWFDITGVGTRLPITGDDQTVQLDLPPAFGPFYFYGRRFTRLSVCGNGWVAAGQTTRTLYRNEELPSTSQPSMLALLWDDLYPPTSGGIWSYHDEANHRLIIQYDSMPYWSNQSIYDWHQLVIYDTTLAAPDGNSVFTYQYLTANNYGSTTVGINDSTTATGIQVLHDGAYHRGALPIVPGRAIKFTTVEPLVGVTEPQGPPGLGPAARPGLRVERNPFTGAAAVSYSLAASGPVRLEVYDNSGRRVRSLVCAELGPGEYRLSWPGTDDKDRRLAAGIYWLRLESAAGTQSGKLVKLD</sequence>
<dbReference type="Proteomes" id="UP000885672">
    <property type="component" value="Unassembled WGS sequence"/>
</dbReference>
<name>A0A7V0XE63_UNCW3</name>
<feature type="non-terminal residue" evidence="2">
    <location>
        <position position="1"/>
    </location>
</feature>
<proteinExistence type="predicted"/>
<comment type="caution">
    <text evidence="2">The sequence shown here is derived from an EMBL/GenBank/DDBJ whole genome shotgun (WGS) entry which is preliminary data.</text>
</comment>
<protein>
    <recommendedName>
        <fullName evidence="1">FlgD/Vpr Ig-like domain-containing protein</fullName>
    </recommendedName>
</protein>
<organism evidence="2">
    <name type="scientific">candidate division WOR-3 bacterium</name>
    <dbReference type="NCBI Taxonomy" id="2052148"/>
    <lineage>
        <taxon>Bacteria</taxon>
        <taxon>Bacteria division WOR-3</taxon>
    </lineage>
</organism>
<reference evidence="2" key="1">
    <citation type="journal article" date="2020" name="mSystems">
        <title>Genome- and Community-Level Interaction Insights into Carbon Utilization and Element Cycling Functions of Hydrothermarchaeota in Hydrothermal Sediment.</title>
        <authorList>
            <person name="Zhou Z."/>
            <person name="Liu Y."/>
            <person name="Xu W."/>
            <person name="Pan J."/>
            <person name="Luo Z.H."/>
            <person name="Li M."/>
        </authorList>
    </citation>
    <scope>NUCLEOTIDE SEQUENCE [LARGE SCALE GENOMIC DNA]</scope>
    <source>
        <strain evidence="2">SpSt-1182</strain>
    </source>
</reference>
<dbReference type="Gene3D" id="2.60.40.4070">
    <property type="match status" value="1"/>
</dbReference>
<dbReference type="Pfam" id="PF13860">
    <property type="entry name" value="FlgD_ig"/>
    <property type="match status" value="1"/>
</dbReference>
<evidence type="ECO:0000313" key="2">
    <source>
        <dbReference type="EMBL" id="HDQ98767.1"/>
    </source>
</evidence>
<dbReference type="InterPro" id="IPR025965">
    <property type="entry name" value="FlgD/Vpr_Ig-like"/>
</dbReference>
<accession>A0A7V0XE63</accession>
<dbReference type="AlphaFoldDB" id="A0A7V0XE63"/>